<protein>
    <submittedName>
        <fullName evidence="1">Uncharacterized protein</fullName>
    </submittedName>
</protein>
<keyword evidence="2" id="KW-1185">Reference proteome</keyword>
<evidence type="ECO:0000313" key="2">
    <source>
        <dbReference type="Proteomes" id="UP000824469"/>
    </source>
</evidence>
<organism evidence="1 2">
    <name type="scientific">Taxus chinensis</name>
    <name type="common">Chinese yew</name>
    <name type="synonym">Taxus wallichiana var. chinensis</name>
    <dbReference type="NCBI Taxonomy" id="29808"/>
    <lineage>
        <taxon>Eukaryota</taxon>
        <taxon>Viridiplantae</taxon>
        <taxon>Streptophyta</taxon>
        <taxon>Embryophyta</taxon>
        <taxon>Tracheophyta</taxon>
        <taxon>Spermatophyta</taxon>
        <taxon>Pinopsida</taxon>
        <taxon>Pinidae</taxon>
        <taxon>Conifers II</taxon>
        <taxon>Cupressales</taxon>
        <taxon>Taxaceae</taxon>
        <taxon>Taxus</taxon>
    </lineage>
</organism>
<accession>A0AA38CT97</accession>
<name>A0AA38CT97_TAXCH</name>
<dbReference type="EMBL" id="JAHRHJ020000009">
    <property type="protein sequence ID" value="KAH9302204.1"/>
    <property type="molecule type" value="Genomic_DNA"/>
</dbReference>
<reference evidence="1 2" key="1">
    <citation type="journal article" date="2021" name="Nat. Plants">
        <title>The Taxus genome provides insights into paclitaxel biosynthesis.</title>
        <authorList>
            <person name="Xiong X."/>
            <person name="Gou J."/>
            <person name="Liao Q."/>
            <person name="Li Y."/>
            <person name="Zhou Q."/>
            <person name="Bi G."/>
            <person name="Li C."/>
            <person name="Du R."/>
            <person name="Wang X."/>
            <person name="Sun T."/>
            <person name="Guo L."/>
            <person name="Liang H."/>
            <person name="Lu P."/>
            <person name="Wu Y."/>
            <person name="Zhang Z."/>
            <person name="Ro D.K."/>
            <person name="Shang Y."/>
            <person name="Huang S."/>
            <person name="Yan J."/>
        </authorList>
    </citation>
    <scope>NUCLEOTIDE SEQUENCE [LARGE SCALE GENOMIC DNA]</scope>
    <source>
        <strain evidence="1">Ta-2019</strain>
    </source>
</reference>
<gene>
    <name evidence="1" type="ORF">KI387_013787</name>
</gene>
<dbReference type="Proteomes" id="UP000824469">
    <property type="component" value="Unassembled WGS sequence"/>
</dbReference>
<proteinExistence type="predicted"/>
<evidence type="ECO:0000313" key="1">
    <source>
        <dbReference type="EMBL" id="KAH9302204.1"/>
    </source>
</evidence>
<dbReference type="AlphaFoldDB" id="A0AA38CT97"/>
<feature type="non-terminal residue" evidence="1">
    <location>
        <position position="1"/>
    </location>
</feature>
<comment type="caution">
    <text evidence="1">The sequence shown here is derived from an EMBL/GenBank/DDBJ whole genome shotgun (WGS) entry which is preliminary data.</text>
</comment>
<sequence length="118" mass="12427">SRTRPARWSWKCGTSRPFWIIGPTLLALWHGNPLPPLLGVYVREDVVVEASQLTVLTIIALPGGNPSIGGALSTTVVGGPCIDPRNTVAGAPATTPRLLRSGMGGFWQSPPVGSCHFS</sequence>